<dbReference type="RefSeq" id="XP_060280459.1">
    <property type="nucleotide sequence ID" value="XM_060428757.1"/>
</dbReference>
<dbReference type="Proteomes" id="UP001244011">
    <property type="component" value="Unassembled WGS sequence"/>
</dbReference>
<dbReference type="PANTHER" id="PTHR24148">
    <property type="entry name" value="ANKYRIN REPEAT DOMAIN-CONTAINING PROTEIN 39 HOMOLOG-RELATED"/>
    <property type="match status" value="1"/>
</dbReference>
<accession>A0AAJ0FD49</accession>
<dbReference type="EMBL" id="MU839021">
    <property type="protein sequence ID" value="KAK1764246.1"/>
    <property type="molecule type" value="Genomic_DNA"/>
</dbReference>
<dbReference type="AlphaFoldDB" id="A0AAJ0FD49"/>
<dbReference type="GeneID" id="85311944"/>
<evidence type="ECO:0000313" key="2">
    <source>
        <dbReference type="Proteomes" id="UP001244011"/>
    </source>
</evidence>
<name>A0AAJ0FD49_9PEZI</name>
<evidence type="ECO:0008006" key="3">
    <source>
        <dbReference type="Google" id="ProtNLM"/>
    </source>
</evidence>
<proteinExistence type="predicted"/>
<gene>
    <name evidence="1" type="ORF">QBC33DRAFT_547582</name>
</gene>
<reference evidence="1" key="1">
    <citation type="submission" date="2023-06" db="EMBL/GenBank/DDBJ databases">
        <title>Genome-scale phylogeny and comparative genomics of the fungal order Sordariales.</title>
        <authorList>
            <consortium name="Lawrence Berkeley National Laboratory"/>
            <person name="Hensen N."/>
            <person name="Bonometti L."/>
            <person name="Westerberg I."/>
            <person name="Brannstrom I.O."/>
            <person name="Guillou S."/>
            <person name="Cros-Aarteil S."/>
            <person name="Calhoun S."/>
            <person name="Haridas S."/>
            <person name="Kuo A."/>
            <person name="Mondo S."/>
            <person name="Pangilinan J."/>
            <person name="Riley R."/>
            <person name="Labutti K."/>
            <person name="Andreopoulos B."/>
            <person name="Lipzen A."/>
            <person name="Chen C."/>
            <person name="Yanf M."/>
            <person name="Daum C."/>
            <person name="Ng V."/>
            <person name="Clum A."/>
            <person name="Steindorff A."/>
            <person name="Ohm R."/>
            <person name="Martin F."/>
            <person name="Silar P."/>
            <person name="Natvig D."/>
            <person name="Lalanne C."/>
            <person name="Gautier V."/>
            <person name="Ament-Velasquez S.L."/>
            <person name="Kruys A."/>
            <person name="Hutchinson M.I."/>
            <person name="Powell A.J."/>
            <person name="Barry K."/>
            <person name="Miller A.N."/>
            <person name="Grigoriev I.V."/>
            <person name="Debuchy R."/>
            <person name="Gladieux P."/>
            <person name="Thoren M.H."/>
            <person name="Johannesson H."/>
        </authorList>
    </citation>
    <scope>NUCLEOTIDE SEQUENCE</scope>
    <source>
        <strain evidence="1">8032-3</strain>
    </source>
</reference>
<keyword evidence="2" id="KW-1185">Reference proteome</keyword>
<dbReference type="InterPro" id="IPR052895">
    <property type="entry name" value="HetReg/Transcr_Mod"/>
</dbReference>
<organism evidence="1 2">
    <name type="scientific">Phialemonium atrogriseum</name>
    <dbReference type="NCBI Taxonomy" id="1093897"/>
    <lineage>
        <taxon>Eukaryota</taxon>
        <taxon>Fungi</taxon>
        <taxon>Dikarya</taxon>
        <taxon>Ascomycota</taxon>
        <taxon>Pezizomycotina</taxon>
        <taxon>Sordariomycetes</taxon>
        <taxon>Sordariomycetidae</taxon>
        <taxon>Cephalothecales</taxon>
        <taxon>Cephalothecaceae</taxon>
        <taxon>Phialemonium</taxon>
    </lineage>
</organism>
<protein>
    <recommendedName>
        <fullName evidence="3">Heterokaryon incompatibility domain-containing protein</fullName>
    </recommendedName>
</protein>
<comment type="caution">
    <text evidence="1">The sequence shown here is derived from an EMBL/GenBank/DDBJ whole genome shotgun (WGS) entry which is preliminary data.</text>
</comment>
<sequence>MHVIFAGAREVVGWLGVLDDPLLSYLGVSGEETGWFLAIVREAEARRFDVSWMRGMLRENAGRLFNPLRGLLVREYWRRLWVVQEIVHAKRVRLMCGSTSIVMGSLVRFLNAIFWATFDTPDEEIRVAALKGVELFTLYFTPLQDHLSAMKHIVYLGNNKRCRDLRDKLFGVRSLLPEELQECIDVDYSASVGDVYASATRKIIESVGALDGILWRPFQWDQTELCGDLDIPTWAISLIEENNMPTSECALGNTFRASAGFPAFYSFSGRQLETRGVRIGVIRQSRMNNLGRDQRMAFRFSDFIKHSRSWLEKIRWPCAAADIDRRTYAMTLLCGGWPELVERVERNVFGEMDELDDIQDRRLGEMLLPLAEREAMIFEPTRAGLLSGPYAEEGTTFKYMGLTSNRWVFEGDVVCVLLGFKTPVILKPVGDKYELIGDAYIRIYMDGEAMAGFSGDVDELESFTL</sequence>
<evidence type="ECO:0000313" key="1">
    <source>
        <dbReference type="EMBL" id="KAK1764246.1"/>
    </source>
</evidence>
<dbReference type="PANTHER" id="PTHR24148:SF64">
    <property type="entry name" value="HETEROKARYON INCOMPATIBILITY DOMAIN-CONTAINING PROTEIN"/>
    <property type="match status" value="1"/>
</dbReference>
<feature type="non-terminal residue" evidence="1">
    <location>
        <position position="465"/>
    </location>
</feature>